<evidence type="ECO:0000313" key="1">
    <source>
        <dbReference type="EMBL" id="GEU46067.1"/>
    </source>
</evidence>
<organism evidence="1">
    <name type="scientific">Tanacetum cinerariifolium</name>
    <name type="common">Dalmatian daisy</name>
    <name type="synonym">Chrysanthemum cinerariifolium</name>
    <dbReference type="NCBI Taxonomy" id="118510"/>
    <lineage>
        <taxon>Eukaryota</taxon>
        <taxon>Viridiplantae</taxon>
        <taxon>Streptophyta</taxon>
        <taxon>Embryophyta</taxon>
        <taxon>Tracheophyta</taxon>
        <taxon>Spermatophyta</taxon>
        <taxon>Magnoliopsida</taxon>
        <taxon>eudicotyledons</taxon>
        <taxon>Gunneridae</taxon>
        <taxon>Pentapetalae</taxon>
        <taxon>asterids</taxon>
        <taxon>campanulids</taxon>
        <taxon>Asterales</taxon>
        <taxon>Asteraceae</taxon>
        <taxon>Asteroideae</taxon>
        <taxon>Anthemideae</taxon>
        <taxon>Anthemidinae</taxon>
        <taxon>Tanacetum</taxon>
    </lineage>
</organism>
<gene>
    <name evidence="1" type="ORF">Tci_018045</name>
</gene>
<protein>
    <submittedName>
        <fullName evidence="1">Uncharacterized protein</fullName>
    </submittedName>
</protein>
<comment type="caution">
    <text evidence="1">The sequence shown here is derived from an EMBL/GenBank/DDBJ whole genome shotgun (WGS) entry which is preliminary data.</text>
</comment>
<dbReference type="EMBL" id="BKCJ010002074">
    <property type="protein sequence ID" value="GEU46067.1"/>
    <property type="molecule type" value="Genomic_DNA"/>
</dbReference>
<accession>A0A6L2KBG9</accession>
<dbReference type="AlphaFoldDB" id="A0A6L2KBG9"/>
<proteinExistence type="predicted"/>
<reference evidence="1" key="1">
    <citation type="journal article" date="2019" name="Sci. Rep.">
        <title>Draft genome of Tanacetum cinerariifolium, the natural source of mosquito coil.</title>
        <authorList>
            <person name="Yamashiro T."/>
            <person name="Shiraishi A."/>
            <person name="Satake H."/>
            <person name="Nakayama K."/>
        </authorList>
    </citation>
    <scope>NUCLEOTIDE SEQUENCE</scope>
</reference>
<sequence>MCEWQGESVNSKMQIQQGRVNVNDTIFLCMNEMRFSFQFGDEMKNNSLLLPRSCSGNRKSSSTRAQYHYPDLLAMEPRNRQSETAVEGVNGLWNCVTETGSWMFQLLILDHIKQVSSLRDSPKALKIYMFVRSDGNHITFPHTPNHHRGRCSSSSRHALRNEDFGFA</sequence>
<name>A0A6L2KBG9_TANCI</name>